<evidence type="ECO:0000256" key="11">
    <source>
        <dbReference type="SAM" id="Phobius"/>
    </source>
</evidence>
<feature type="transmembrane region" description="Helical" evidence="11">
    <location>
        <begin position="699"/>
        <end position="732"/>
    </location>
</feature>
<dbReference type="InterPro" id="IPR005821">
    <property type="entry name" value="Ion_trans_dom"/>
</dbReference>
<name>A0A1S3HFM4_LINAN</name>
<evidence type="ECO:0000256" key="1">
    <source>
        <dbReference type="ARBA" id="ARBA00004141"/>
    </source>
</evidence>
<evidence type="ECO:0000256" key="3">
    <source>
        <dbReference type="ARBA" id="ARBA00022692"/>
    </source>
</evidence>
<dbReference type="GO" id="GO:0070679">
    <property type="term" value="F:inositol 1,4,5 trisphosphate binding"/>
    <property type="evidence" value="ECO:0007669"/>
    <property type="project" value="TreeGrafter"/>
</dbReference>
<dbReference type="PANTHER" id="PTHR10117:SF54">
    <property type="entry name" value="TRANSIENT RECEPTOR POTENTIAL-GAMMA PROTEIN"/>
    <property type="match status" value="1"/>
</dbReference>
<dbReference type="Proteomes" id="UP000085678">
    <property type="component" value="Unplaced"/>
</dbReference>
<feature type="region of interest" description="Disordered" evidence="10">
    <location>
        <begin position="1"/>
        <end position="153"/>
    </location>
</feature>
<dbReference type="PANTHER" id="PTHR10117">
    <property type="entry name" value="TRANSIENT RECEPTOR POTENTIAL CHANNEL"/>
    <property type="match status" value="1"/>
</dbReference>
<reference evidence="14" key="1">
    <citation type="submission" date="2025-08" db="UniProtKB">
        <authorList>
            <consortium name="RefSeq"/>
        </authorList>
    </citation>
    <scope>IDENTIFICATION</scope>
    <source>
        <tissue evidence="14">Gonads</tissue>
    </source>
</reference>
<keyword evidence="9" id="KW-0407">Ion channel</keyword>
<dbReference type="InterPro" id="IPR013555">
    <property type="entry name" value="TRP_dom"/>
</dbReference>
<accession>A0A1S3HFM4</accession>
<feature type="compositionally biased region" description="Polar residues" evidence="10">
    <location>
        <begin position="94"/>
        <end position="109"/>
    </location>
</feature>
<dbReference type="SMART" id="SM01420">
    <property type="entry name" value="TRP_2"/>
    <property type="match status" value="1"/>
</dbReference>
<evidence type="ECO:0000256" key="7">
    <source>
        <dbReference type="ARBA" id="ARBA00023065"/>
    </source>
</evidence>
<evidence type="ECO:0000256" key="6">
    <source>
        <dbReference type="ARBA" id="ARBA00023043"/>
    </source>
</evidence>
<keyword evidence="7" id="KW-0406">Ion transport</keyword>
<sequence>MGDSNARTTNPSDFSKQTPGLDDSSPPLLSPSTRNSSSSSKSIGGRRGGAGDKVDVANETLLGSISKPPPAAAPQHVPPLPSPPPPPPSKDRSQISNNQTATSKPSDQPSPEEPRAPVENVDEGDYASPIGAAPHSRLPTDITATLGDGGRYGNIEPVYRAKLKKRKFILCYDCGFTSSSEDEGPQHPPDKPTAGKTSGPMHSRDNLRKAIDDGANLDEIKLALKQWLSLSVKDTSYNPMLQAAMKNDIEVCQLLKDEEHLKITDPHDYFCDCYLDRNDTLNHALYRVNAYRAMTSSSYLLTQKDPVNSALKFRQKLFTMAKQDEEFKSEYLKLTQKCETFAWEMLDLVRGRDELSLILDKSANGCSELARVRRVMDEGAKKFVAHPYVQRHLRMVFYGVDPNIRRRMLTTNNFLKTIFIVLALPVWILLFLAYILFGSFETLEKKSKFIKWNNMFLRTPCIKFYTHSFSYFTFLLILTIYFLPDDKANVAHAKDFRWSEYAIFFYVIGYLLAEVKQLCRQGMRYFQNAFNILDILLVMFYLASFVSRIVSIVKTRQAALEVNQTTTEAYTYYYQIGRFEWELNDPEIISDALFALANIISFSRLVYILPTFESVGPLLVVLGKMINDVFRFAALLLIVFIAFTVGLHNHYHFYAGQTLPDGSKTNSAFHGFFNTFSTLMWSIFGLGDSSSVEIHMKHAFVEIVGFIMVAIFHIVIVIMLINMLIAMMTISFEAIHSQMVVLHPHLQEMAPSKKVCPGFNDLE</sequence>
<dbReference type="GO" id="GO:0034703">
    <property type="term" value="C:cation channel complex"/>
    <property type="evidence" value="ECO:0007669"/>
    <property type="project" value="TreeGrafter"/>
</dbReference>
<feature type="transmembrane region" description="Helical" evidence="11">
    <location>
        <begin position="668"/>
        <end position="687"/>
    </location>
</feature>
<dbReference type="Pfam" id="PF08344">
    <property type="entry name" value="TRP_2"/>
    <property type="match status" value="1"/>
</dbReference>
<dbReference type="Pfam" id="PF00520">
    <property type="entry name" value="Ion_trans"/>
    <property type="match status" value="1"/>
</dbReference>
<keyword evidence="4" id="KW-0677">Repeat</keyword>
<dbReference type="RefSeq" id="XP_013384878.2">
    <property type="nucleotide sequence ID" value="XM_013529424.2"/>
</dbReference>
<gene>
    <name evidence="14" type="primary">LOC106154886</name>
</gene>
<feature type="compositionally biased region" description="Low complexity" evidence="10">
    <location>
        <begin position="20"/>
        <end position="43"/>
    </location>
</feature>
<dbReference type="GO" id="GO:0005886">
    <property type="term" value="C:plasma membrane"/>
    <property type="evidence" value="ECO:0007669"/>
    <property type="project" value="TreeGrafter"/>
</dbReference>
<evidence type="ECO:0000256" key="4">
    <source>
        <dbReference type="ARBA" id="ARBA00022737"/>
    </source>
</evidence>
<dbReference type="InterPro" id="IPR002153">
    <property type="entry name" value="TRPC_channel"/>
</dbReference>
<evidence type="ECO:0000256" key="5">
    <source>
        <dbReference type="ARBA" id="ARBA00022989"/>
    </source>
</evidence>
<dbReference type="OrthoDB" id="2373987at2759"/>
<evidence type="ECO:0000259" key="12">
    <source>
        <dbReference type="SMART" id="SM01420"/>
    </source>
</evidence>
<evidence type="ECO:0000256" key="2">
    <source>
        <dbReference type="ARBA" id="ARBA00022448"/>
    </source>
</evidence>
<feature type="transmembrane region" description="Helical" evidence="11">
    <location>
        <begin position="418"/>
        <end position="443"/>
    </location>
</feature>
<keyword evidence="3 11" id="KW-0812">Transmembrane</keyword>
<dbReference type="GO" id="GO:0051480">
    <property type="term" value="P:regulation of cytosolic calcium ion concentration"/>
    <property type="evidence" value="ECO:0007669"/>
    <property type="project" value="TreeGrafter"/>
</dbReference>
<feature type="compositionally biased region" description="Polar residues" evidence="10">
    <location>
        <begin position="1"/>
        <end position="18"/>
    </location>
</feature>
<feature type="region of interest" description="Disordered" evidence="10">
    <location>
        <begin position="178"/>
        <end position="206"/>
    </location>
</feature>
<evidence type="ECO:0000313" key="13">
    <source>
        <dbReference type="Proteomes" id="UP000085678"/>
    </source>
</evidence>
<keyword evidence="2" id="KW-0813">Transport</keyword>
<proteinExistence type="predicted"/>
<feature type="transmembrane region" description="Helical" evidence="11">
    <location>
        <begin position="629"/>
        <end position="648"/>
    </location>
</feature>
<evidence type="ECO:0000313" key="14">
    <source>
        <dbReference type="RefSeq" id="XP_013384878.2"/>
    </source>
</evidence>
<evidence type="ECO:0000256" key="9">
    <source>
        <dbReference type="ARBA" id="ARBA00023303"/>
    </source>
</evidence>
<dbReference type="GO" id="GO:0015279">
    <property type="term" value="F:store-operated calcium channel activity"/>
    <property type="evidence" value="ECO:0007669"/>
    <property type="project" value="TreeGrafter"/>
</dbReference>
<feature type="domain" description="Transient receptor ion channel" evidence="12">
    <location>
        <begin position="271"/>
        <end position="328"/>
    </location>
</feature>
<keyword evidence="13" id="KW-1185">Reference proteome</keyword>
<dbReference type="AlphaFoldDB" id="A0A1S3HFM4"/>
<evidence type="ECO:0000256" key="10">
    <source>
        <dbReference type="SAM" id="MobiDB-lite"/>
    </source>
</evidence>
<feature type="transmembrane region" description="Helical" evidence="11">
    <location>
        <begin position="464"/>
        <end position="484"/>
    </location>
</feature>
<protein>
    <submittedName>
        <fullName evidence="14">Short transient receptor potential channel 6-like</fullName>
    </submittedName>
</protein>
<dbReference type="InParanoid" id="A0A1S3HFM4"/>
<keyword evidence="8 11" id="KW-0472">Membrane</keyword>
<organism evidence="13 14">
    <name type="scientific">Lingula anatina</name>
    <name type="common">Brachiopod</name>
    <name type="synonym">Lingula unguis</name>
    <dbReference type="NCBI Taxonomy" id="7574"/>
    <lineage>
        <taxon>Eukaryota</taxon>
        <taxon>Metazoa</taxon>
        <taxon>Spiralia</taxon>
        <taxon>Lophotrochozoa</taxon>
        <taxon>Brachiopoda</taxon>
        <taxon>Linguliformea</taxon>
        <taxon>Lingulata</taxon>
        <taxon>Lingulida</taxon>
        <taxon>Linguloidea</taxon>
        <taxon>Lingulidae</taxon>
        <taxon>Lingula</taxon>
    </lineage>
</organism>
<feature type="transmembrane region" description="Helical" evidence="11">
    <location>
        <begin position="525"/>
        <end position="546"/>
    </location>
</feature>
<evidence type="ECO:0000256" key="8">
    <source>
        <dbReference type="ARBA" id="ARBA00023136"/>
    </source>
</evidence>
<comment type="subcellular location">
    <subcellularLocation>
        <location evidence="1">Membrane</location>
        <topology evidence="1">Multi-pass membrane protein</topology>
    </subcellularLocation>
</comment>
<dbReference type="KEGG" id="lak:106154886"/>
<keyword evidence="5 11" id="KW-1133">Transmembrane helix</keyword>
<dbReference type="GeneID" id="106154886"/>
<feature type="transmembrane region" description="Helical" evidence="11">
    <location>
        <begin position="496"/>
        <end position="513"/>
    </location>
</feature>
<feature type="compositionally biased region" description="Pro residues" evidence="10">
    <location>
        <begin position="67"/>
        <end position="88"/>
    </location>
</feature>
<keyword evidence="6" id="KW-0040">ANK repeat</keyword>